<comment type="similarity">
    <text evidence="3 5">Belongs to the IPI1/TEX10 family.</text>
</comment>
<comment type="subcellular location">
    <subcellularLocation>
        <location evidence="2 5">Nucleus</location>
    </subcellularLocation>
</comment>
<keyword evidence="5" id="KW-0698">rRNA processing</keyword>
<evidence type="ECO:0000259" key="6">
    <source>
        <dbReference type="Pfam" id="PF12333"/>
    </source>
</evidence>
<dbReference type="EMBL" id="JABBWE010000007">
    <property type="protein sequence ID" value="KAG1801543.1"/>
    <property type="molecule type" value="Genomic_DNA"/>
</dbReference>
<evidence type="ECO:0000256" key="4">
    <source>
        <dbReference type="ARBA" id="ARBA00023242"/>
    </source>
</evidence>
<dbReference type="PANTHER" id="PTHR16056">
    <property type="entry name" value="REGULATOR OF MICROTUBULE DYNAMICS PROTEIN"/>
    <property type="match status" value="1"/>
</dbReference>
<comment type="subunit">
    <text evidence="5">Component of the RIX1 complex.</text>
</comment>
<evidence type="ECO:0000313" key="8">
    <source>
        <dbReference type="Proteomes" id="UP000719766"/>
    </source>
</evidence>
<proteinExistence type="inferred from homology"/>
<dbReference type="GeneID" id="64602684"/>
<reference evidence="7" key="1">
    <citation type="journal article" date="2020" name="New Phytol.">
        <title>Comparative genomics reveals dynamic genome evolution in host specialist ectomycorrhizal fungi.</title>
        <authorList>
            <person name="Lofgren L.A."/>
            <person name="Nguyen N.H."/>
            <person name="Vilgalys R."/>
            <person name="Ruytinx J."/>
            <person name="Liao H.L."/>
            <person name="Branco S."/>
            <person name="Kuo A."/>
            <person name="LaButti K."/>
            <person name="Lipzen A."/>
            <person name="Andreopoulos W."/>
            <person name="Pangilinan J."/>
            <person name="Riley R."/>
            <person name="Hundley H."/>
            <person name="Na H."/>
            <person name="Barry K."/>
            <person name="Grigoriev I.V."/>
            <person name="Stajich J.E."/>
            <person name="Kennedy P.G."/>
        </authorList>
    </citation>
    <scope>NUCLEOTIDE SEQUENCE</scope>
    <source>
        <strain evidence="7">S12</strain>
    </source>
</reference>
<dbReference type="OrthoDB" id="361362at2759"/>
<dbReference type="InterPro" id="IPR011989">
    <property type="entry name" value="ARM-like"/>
</dbReference>
<evidence type="ECO:0000256" key="2">
    <source>
        <dbReference type="ARBA" id="ARBA00004123"/>
    </source>
</evidence>
<dbReference type="Proteomes" id="UP000719766">
    <property type="component" value="Unassembled WGS sequence"/>
</dbReference>
<dbReference type="GO" id="GO:0005634">
    <property type="term" value="C:nucleus"/>
    <property type="evidence" value="ECO:0007669"/>
    <property type="project" value="UniProtKB-SubCell"/>
</dbReference>
<comment type="function">
    <text evidence="1 5">Component of the RIX1 complex required for processing of ITS2 sequences from 35S pre-rRNA.</text>
</comment>
<dbReference type="InterPro" id="IPR016024">
    <property type="entry name" value="ARM-type_fold"/>
</dbReference>
<keyword evidence="8" id="KW-1185">Reference proteome</keyword>
<dbReference type="GO" id="GO:0006364">
    <property type="term" value="P:rRNA processing"/>
    <property type="evidence" value="ECO:0007669"/>
    <property type="project" value="UniProtKB-UniRule"/>
</dbReference>
<organism evidence="7 8">
    <name type="scientific">Suillus plorans</name>
    <dbReference type="NCBI Taxonomy" id="116603"/>
    <lineage>
        <taxon>Eukaryota</taxon>
        <taxon>Fungi</taxon>
        <taxon>Dikarya</taxon>
        <taxon>Basidiomycota</taxon>
        <taxon>Agaricomycotina</taxon>
        <taxon>Agaricomycetes</taxon>
        <taxon>Agaricomycetidae</taxon>
        <taxon>Boletales</taxon>
        <taxon>Suillineae</taxon>
        <taxon>Suillaceae</taxon>
        <taxon>Suillus</taxon>
    </lineage>
</organism>
<protein>
    <recommendedName>
        <fullName evidence="5">Pre-rRNA-processing protein</fullName>
    </recommendedName>
</protein>
<keyword evidence="5" id="KW-0690">Ribosome biogenesis</keyword>
<gene>
    <name evidence="7" type="ORF">HD556DRAFT_1498410</name>
</gene>
<accession>A0A9P7DRW3</accession>
<dbReference type="RefSeq" id="XP_041165009.1">
    <property type="nucleotide sequence ID" value="XM_041308920.1"/>
</dbReference>
<dbReference type="Gene3D" id="1.25.10.10">
    <property type="entry name" value="Leucine-rich Repeat Variant"/>
    <property type="match status" value="1"/>
</dbReference>
<keyword evidence="4 5" id="KW-0539">Nucleus</keyword>
<dbReference type="SUPFAM" id="SSF48371">
    <property type="entry name" value="ARM repeat"/>
    <property type="match status" value="1"/>
</dbReference>
<dbReference type="AlphaFoldDB" id="A0A9P7DRW3"/>
<dbReference type="PANTHER" id="PTHR16056:SF2">
    <property type="entry name" value="TESTIS-EXPRESSED PROTEIN 10"/>
    <property type="match status" value="1"/>
</dbReference>
<dbReference type="Pfam" id="PF12333">
    <property type="entry name" value="Ipi1_N"/>
    <property type="match status" value="1"/>
</dbReference>
<comment type="caution">
    <text evidence="7">The sequence shown here is derived from an EMBL/GenBank/DDBJ whole genome shotgun (WGS) entry which is preliminary data.</text>
</comment>
<dbReference type="GO" id="GO:0120330">
    <property type="term" value="C:rixosome complex"/>
    <property type="evidence" value="ECO:0007669"/>
    <property type="project" value="UniProtKB-UniRule"/>
</dbReference>
<evidence type="ECO:0000256" key="1">
    <source>
        <dbReference type="ARBA" id="ARBA00002355"/>
    </source>
</evidence>
<sequence>MPKSSKKKKEKAVDFSKAKLKLGKGKQLPSNAVDTSFKARSIVLPTQSIAIEKDATLPTTRRKQSFDDLVSLMKHYNANTRKDAILSFRELFELHPGIVESSMTILLGACVRLIGDEDAGVRKTLLSFLSWLLPLVSKEDLIPHVPLLILFTTSAQTHIYPEIRIDAVRFLDLFLEIVPESVVDGWTQGNSGHGKRVLEGYLGILSAGTKYGDTEGELKATSTASVVLSSQSKLIVLKSLSAFLTHAVSQQLRLSDHATSNLDPAAVPLPTWFLAPSFRSTRPFIAYQRLFRPESVDCQPQLDAEHPRDGFICMPNFATGPLAAAWSLNDLSDLSLAQTESLTHLNSNTSSLIHLARTLYSTLLASYLDCAPIVFSPSANPPEAELNLLTVTARIMKTLYGSILQDRFSLSHAEEETLCDELSTLLGYMTGYFPFRPARREIKVEHAFQDLNIIYCELTALLVLVSFRRPSGDISRKARFPTSRSNAFFSHVKYEGKLTLQAGLVRTYVTSLLRGEDHSGAQISRPLIPTMYIALLPTIWALLNQPKGSHTRSQGEAPTDTVLSAMLDQAIKTTSKSAVKALTVEFIARILLLETESDYCGHFDVRNTGEQEKFREWILHLPKTLWEIGPHNLATSEIVIKSLLRLLQRGSIMIKHEEIIGLQTRLTPFFMITHPVRGRLPGPFTKIPTSSLLIRRLAVDLVVTILSVSTRSEGEERENLMIAVGSAVSGTPEEGYWQQLMTAAGLS</sequence>
<name>A0A9P7DRW3_9AGAM</name>
<dbReference type="InterPro" id="IPR024679">
    <property type="entry name" value="Ipi1_N"/>
</dbReference>
<evidence type="ECO:0000256" key="3">
    <source>
        <dbReference type="ARBA" id="ARBA00006427"/>
    </source>
</evidence>
<evidence type="ECO:0000313" key="7">
    <source>
        <dbReference type="EMBL" id="KAG1801543.1"/>
    </source>
</evidence>
<feature type="domain" description="Pre-rRNA-processing protein Ipi1 N-terminal" evidence="6">
    <location>
        <begin position="139"/>
        <end position="244"/>
    </location>
</feature>
<evidence type="ECO:0000256" key="5">
    <source>
        <dbReference type="RuleBase" id="RU368021"/>
    </source>
</evidence>